<name>A0AAW4PC29_9EURY</name>
<organism evidence="3 4">
    <name type="scientific">Haloarcula nitratireducens</name>
    <dbReference type="NCBI Taxonomy" id="2487749"/>
    <lineage>
        <taxon>Archaea</taxon>
        <taxon>Methanobacteriati</taxon>
        <taxon>Methanobacteriota</taxon>
        <taxon>Stenosarchaea group</taxon>
        <taxon>Halobacteria</taxon>
        <taxon>Halobacteriales</taxon>
        <taxon>Haloarculaceae</taxon>
        <taxon>Haloarcula</taxon>
    </lineage>
</organism>
<dbReference type="AlphaFoldDB" id="A0AAW4PC29"/>
<evidence type="ECO:0000313" key="3">
    <source>
        <dbReference type="EMBL" id="MBX0295278.1"/>
    </source>
</evidence>
<dbReference type="InterPro" id="IPR008969">
    <property type="entry name" value="CarboxyPept-like_regulatory"/>
</dbReference>
<dbReference type="SUPFAM" id="SSF49478">
    <property type="entry name" value="Cna protein B-type domain"/>
    <property type="match status" value="1"/>
</dbReference>
<accession>A0AAW4PC29</accession>
<protein>
    <submittedName>
        <fullName evidence="3">Carboxypeptidase regulatory-like domain-containing protein</fullName>
    </submittedName>
</protein>
<sequence>MAPSRSAFVLCIVALVGMAAVPGSAIAQEDRVTLTVSVVDQNGDAVSDVPISATWDGGDGGPVNETTRANGQALVDVPAGANVTIRVNGDEYVRNRPFRVTDASSRSVEVPVSEIATASVTVVGGDGDRVSNARVLLYRDGEFVTDQRTDSDGTVTTPAVEAGEYRLTVGKEGYYWNRTRIQVTDETQARSAIEQGSALLTVTVTDDHFEDPRAVQNATVRVPSVGNTVQTLSNGQATISLPVNDRYDLTVTKDGYETVEQRLRFGESDASAEIAIQRTPALSLTPDNRRVVVGETVRLRVTDEYGSPVPNATVGQNGEEVGTTDSSGAVVAPVSSVGNVTFTVEEGDRSATATVEGVEAAAADTDTATATSSPTATATETPAATDTQTTGGDGPGFTAVTVLIAFALFAVFALRRR</sequence>
<keyword evidence="2" id="KW-0812">Transmembrane</keyword>
<proteinExistence type="predicted"/>
<dbReference type="RefSeq" id="WP_220579934.1">
    <property type="nucleotide sequence ID" value="NZ_RKLT01000003.1"/>
</dbReference>
<evidence type="ECO:0000313" key="4">
    <source>
        <dbReference type="Proteomes" id="UP001430455"/>
    </source>
</evidence>
<feature type="transmembrane region" description="Helical" evidence="2">
    <location>
        <begin position="396"/>
        <end position="414"/>
    </location>
</feature>
<keyword evidence="2" id="KW-1133">Transmembrane helix</keyword>
<keyword evidence="4" id="KW-1185">Reference proteome</keyword>
<keyword evidence="2" id="KW-0472">Membrane</keyword>
<dbReference type="Gene3D" id="2.60.40.10">
    <property type="entry name" value="Immunoglobulins"/>
    <property type="match status" value="1"/>
</dbReference>
<evidence type="ECO:0000256" key="2">
    <source>
        <dbReference type="SAM" id="Phobius"/>
    </source>
</evidence>
<dbReference type="Proteomes" id="UP001430455">
    <property type="component" value="Unassembled WGS sequence"/>
</dbReference>
<dbReference type="GO" id="GO:0004180">
    <property type="term" value="F:carboxypeptidase activity"/>
    <property type="evidence" value="ECO:0007669"/>
    <property type="project" value="UniProtKB-KW"/>
</dbReference>
<keyword evidence="3" id="KW-0645">Protease</keyword>
<dbReference type="InterPro" id="IPR008964">
    <property type="entry name" value="Invasin/intimin_cell_adhesion"/>
</dbReference>
<keyword evidence="3" id="KW-0121">Carboxypeptidase</keyword>
<feature type="compositionally biased region" description="Low complexity" evidence="1">
    <location>
        <begin position="361"/>
        <end position="390"/>
    </location>
</feature>
<dbReference type="Pfam" id="PF13620">
    <property type="entry name" value="CarboxypepD_reg"/>
    <property type="match status" value="1"/>
</dbReference>
<feature type="region of interest" description="Disordered" evidence="1">
    <location>
        <begin position="361"/>
        <end position="393"/>
    </location>
</feature>
<reference evidence="3 4" key="1">
    <citation type="submission" date="2021-06" db="EMBL/GenBank/DDBJ databases">
        <title>Halomicroarcula sp. a new haloarchaeum isolated from saline soil.</title>
        <authorList>
            <person name="Duran-Viseras A."/>
            <person name="Sanchez-Porro C."/>
            <person name="Ventosa A."/>
        </authorList>
    </citation>
    <scope>NUCLEOTIDE SEQUENCE [LARGE SCALE GENOMIC DNA]</scope>
    <source>
        <strain evidence="3 4">F27</strain>
    </source>
</reference>
<comment type="caution">
    <text evidence="3">The sequence shown here is derived from an EMBL/GenBank/DDBJ whole genome shotgun (WGS) entry which is preliminary data.</text>
</comment>
<dbReference type="SUPFAM" id="SSF49373">
    <property type="entry name" value="Invasin/intimin cell-adhesion fragments"/>
    <property type="match status" value="1"/>
</dbReference>
<dbReference type="Gene3D" id="2.60.40.1120">
    <property type="entry name" value="Carboxypeptidase-like, regulatory domain"/>
    <property type="match status" value="2"/>
</dbReference>
<gene>
    <name evidence="3" type="ORF">EGH23_10335</name>
</gene>
<evidence type="ECO:0000256" key="1">
    <source>
        <dbReference type="SAM" id="MobiDB-lite"/>
    </source>
</evidence>
<dbReference type="EMBL" id="RKLT01000003">
    <property type="protein sequence ID" value="MBX0295278.1"/>
    <property type="molecule type" value="Genomic_DNA"/>
</dbReference>
<keyword evidence="3" id="KW-0378">Hydrolase</keyword>
<dbReference type="SUPFAM" id="SSF49464">
    <property type="entry name" value="Carboxypeptidase regulatory domain-like"/>
    <property type="match status" value="1"/>
</dbReference>
<dbReference type="InterPro" id="IPR013783">
    <property type="entry name" value="Ig-like_fold"/>
</dbReference>